<dbReference type="RefSeq" id="WP_205050993.1">
    <property type="nucleotide sequence ID" value="NZ_JACJKX010000027.1"/>
</dbReference>
<dbReference type="PIRSF" id="PIRSF003073">
    <property type="entry name" value="DNAC_TnpB_IstB"/>
    <property type="match status" value="1"/>
</dbReference>
<sequence>MEELNYYLKELRLLKDSPNLEQLLLKLENEENSNMTARAIVTEVLASIWQYRQDKKMITWTTTACFPKRFLQTPFHLQHANIPQKSAEEFLRCEWIGRSENILMCGPSGLGKTHFSVAIGQQAIAKGYRTRFVSASKLFKDLNKALDLALAMYERKLQSLDSVNLLIIDDMGNGSVPADSGAYFYEIMDRRHNKGLSTIITTNKAVSSWGTALGDSVSVRAALDRFLEFAYKVKFSGKSLRLENFNKRNRMNIQDSVEAITKD</sequence>
<dbReference type="SUPFAM" id="SSF52540">
    <property type="entry name" value="P-loop containing nucleoside triphosphate hydrolases"/>
    <property type="match status" value="1"/>
</dbReference>
<dbReference type="Gene3D" id="3.40.50.300">
    <property type="entry name" value="P-loop containing nucleotide triphosphate hydrolases"/>
    <property type="match status" value="1"/>
</dbReference>
<dbReference type="SMART" id="SM00382">
    <property type="entry name" value="AAA"/>
    <property type="match status" value="1"/>
</dbReference>
<feature type="domain" description="AAA+ ATPase" evidence="1">
    <location>
        <begin position="98"/>
        <end position="234"/>
    </location>
</feature>
<evidence type="ECO:0000259" key="1">
    <source>
        <dbReference type="SMART" id="SM00382"/>
    </source>
</evidence>
<reference evidence="2 3" key="1">
    <citation type="journal article" date="2021" name="Sci. Rep.">
        <title>The distribution of antibiotic resistance genes in chicken gut microbiota commensals.</title>
        <authorList>
            <person name="Juricova H."/>
            <person name="Matiasovicova J."/>
            <person name="Kubasova T."/>
            <person name="Cejkova D."/>
            <person name="Rychlik I."/>
        </authorList>
    </citation>
    <scope>NUCLEOTIDE SEQUENCE [LARGE SCALE GENOMIC DNA]</scope>
    <source>
        <strain evidence="2 3">An562</strain>
    </source>
</reference>
<dbReference type="PANTHER" id="PTHR30050:SF4">
    <property type="entry name" value="ATP-BINDING PROTEIN RV3427C IN INSERTION SEQUENCE-RELATED"/>
    <property type="match status" value="1"/>
</dbReference>
<dbReference type="InterPro" id="IPR028350">
    <property type="entry name" value="DNAC/IstB-like"/>
</dbReference>
<evidence type="ECO:0000313" key="2">
    <source>
        <dbReference type="EMBL" id="MBM6929412.1"/>
    </source>
</evidence>
<dbReference type="CDD" id="cd00009">
    <property type="entry name" value="AAA"/>
    <property type="match status" value="1"/>
</dbReference>
<keyword evidence="2" id="KW-0067">ATP-binding</keyword>
<comment type="caution">
    <text evidence="2">The sequence shown here is derived from an EMBL/GenBank/DDBJ whole genome shotgun (WGS) entry which is preliminary data.</text>
</comment>
<proteinExistence type="predicted"/>
<dbReference type="PANTHER" id="PTHR30050">
    <property type="entry name" value="CHROMOSOMAL REPLICATION INITIATOR PROTEIN DNAA"/>
    <property type="match status" value="1"/>
</dbReference>
<dbReference type="InterPro" id="IPR027417">
    <property type="entry name" value="P-loop_NTPase"/>
</dbReference>
<dbReference type="Pfam" id="PF01695">
    <property type="entry name" value="IstB_IS21"/>
    <property type="match status" value="1"/>
</dbReference>
<gene>
    <name evidence="2" type="ORF">H5985_09080</name>
</gene>
<dbReference type="InterPro" id="IPR002611">
    <property type="entry name" value="IstB_ATP-bd"/>
</dbReference>
<dbReference type="Proteomes" id="UP000777002">
    <property type="component" value="Unassembled WGS sequence"/>
</dbReference>
<protein>
    <submittedName>
        <fullName evidence="2">ATP-binding protein</fullName>
    </submittedName>
</protein>
<evidence type="ECO:0000313" key="3">
    <source>
        <dbReference type="Proteomes" id="UP000777002"/>
    </source>
</evidence>
<keyword evidence="2" id="KW-0547">Nucleotide-binding</keyword>
<organism evidence="2 3">
    <name type="scientific">Parasutterella secunda</name>
    <dbReference type="NCBI Taxonomy" id="626947"/>
    <lineage>
        <taxon>Bacteria</taxon>
        <taxon>Pseudomonadati</taxon>
        <taxon>Pseudomonadota</taxon>
        <taxon>Betaproteobacteria</taxon>
        <taxon>Burkholderiales</taxon>
        <taxon>Sutterellaceae</taxon>
        <taxon>Parasutterella</taxon>
    </lineage>
</organism>
<dbReference type="InterPro" id="IPR003593">
    <property type="entry name" value="AAA+_ATPase"/>
</dbReference>
<dbReference type="EMBL" id="JACJKX010000027">
    <property type="protein sequence ID" value="MBM6929412.1"/>
    <property type="molecule type" value="Genomic_DNA"/>
</dbReference>
<accession>A0ABS2GX35</accession>
<dbReference type="GO" id="GO:0005524">
    <property type="term" value="F:ATP binding"/>
    <property type="evidence" value="ECO:0007669"/>
    <property type="project" value="UniProtKB-KW"/>
</dbReference>
<keyword evidence="3" id="KW-1185">Reference proteome</keyword>
<name>A0ABS2GX35_9BURK</name>